<dbReference type="STRING" id="1504633.A0A2T7CZS1"/>
<dbReference type="Gramene" id="PUZ48838">
    <property type="protein sequence ID" value="PUZ48838"/>
    <property type="gene ID" value="GQ55_7G277800"/>
</dbReference>
<protein>
    <recommendedName>
        <fullName evidence="1">FORGETTER1 first zinc ribbon domain-containing protein</fullName>
    </recommendedName>
</protein>
<dbReference type="InterPro" id="IPR057024">
    <property type="entry name" value="Znr_FGT1_1"/>
</dbReference>
<proteinExistence type="predicted"/>
<organism evidence="2 3">
    <name type="scientific">Panicum hallii var. hallii</name>
    <dbReference type="NCBI Taxonomy" id="1504633"/>
    <lineage>
        <taxon>Eukaryota</taxon>
        <taxon>Viridiplantae</taxon>
        <taxon>Streptophyta</taxon>
        <taxon>Embryophyta</taxon>
        <taxon>Tracheophyta</taxon>
        <taxon>Spermatophyta</taxon>
        <taxon>Magnoliopsida</taxon>
        <taxon>Liliopsida</taxon>
        <taxon>Poales</taxon>
        <taxon>Poaceae</taxon>
        <taxon>PACMAD clade</taxon>
        <taxon>Panicoideae</taxon>
        <taxon>Panicodae</taxon>
        <taxon>Paniceae</taxon>
        <taxon>Panicinae</taxon>
        <taxon>Panicum</taxon>
        <taxon>Panicum sect. Panicum</taxon>
    </lineage>
</organism>
<accession>A0A2T7CZS1</accession>
<name>A0A2T7CZS1_9POAL</name>
<dbReference type="EMBL" id="CM009755">
    <property type="protein sequence ID" value="PUZ48838.1"/>
    <property type="molecule type" value="Genomic_DNA"/>
</dbReference>
<evidence type="ECO:0000313" key="3">
    <source>
        <dbReference type="Proteomes" id="UP000244336"/>
    </source>
</evidence>
<dbReference type="AlphaFoldDB" id="A0A2T7CZS1"/>
<reference evidence="2 3" key="1">
    <citation type="submission" date="2018-04" db="EMBL/GenBank/DDBJ databases">
        <title>WGS assembly of Panicum hallii var. hallii HAL2.</title>
        <authorList>
            <person name="Lovell J."/>
            <person name="Jenkins J."/>
            <person name="Lowry D."/>
            <person name="Mamidi S."/>
            <person name="Sreedasyam A."/>
            <person name="Weng X."/>
            <person name="Barry K."/>
            <person name="Bonette J."/>
            <person name="Campitelli B."/>
            <person name="Daum C."/>
            <person name="Gordon S."/>
            <person name="Gould B."/>
            <person name="Lipzen A."/>
            <person name="MacQueen A."/>
            <person name="Palacio-Mejia J."/>
            <person name="Plott C."/>
            <person name="Shakirov E."/>
            <person name="Shu S."/>
            <person name="Yoshinaga Y."/>
            <person name="Zane M."/>
            <person name="Rokhsar D."/>
            <person name="Grimwood J."/>
            <person name="Schmutz J."/>
            <person name="Juenger T."/>
        </authorList>
    </citation>
    <scope>NUCLEOTIDE SEQUENCE [LARGE SCALE GENOMIC DNA]</scope>
    <source>
        <strain evidence="3">cv. HAL2</strain>
    </source>
</reference>
<dbReference type="Pfam" id="PF23547">
    <property type="entry name" value="Zn_ribbon_FGT1_1"/>
    <property type="match status" value="1"/>
</dbReference>
<gene>
    <name evidence="2" type="ORF">GQ55_7G277800</name>
</gene>
<dbReference type="Proteomes" id="UP000244336">
    <property type="component" value="Chromosome 7"/>
</dbReference>
<dbReference type="OrthoDB" id="678544at2759"/>
<evidence type="ECO:0000313" key="2">
    <source>
        <dbReference type="EMBL" id="PUZ48838.1"/>
    </source>
</evidence>
<feature type="domain" description="FORGETTER1 first zinc ribbon" evidence="1">
    <location>
        <begin position="2"/>
        <end position="33"/>
    </location>
</feature>
<evidence type="ECO:0000259" key="1">
    <source>
        <dbReference type="Pfam" id="PF23547"/>
    </source>
</evidence>
<sequence length="87" mass="9372">MRCAGCGETLEVEPDLTEFACPNCGNHQALPPELMPRHPRSPGTAHAAAISIVAPPAAVPITPRLPADWRNPLRQRGKLCRGKPYPV</sequence>
<keyword evidence="3" id="KW-1185">Reference proteome</keyword>